<dbReference type="GO" id="GO:0046677">
    <property type="term" value="P:response to antibiotic"/>
    <property type="evidence" value="ECO:0007669"/>
    <property type="project" value="TreeGrafter"/>
</dbReference>
<dbReference type="EMBL" id="QDFR01000004">
    <property type="protein sequence ID" value="PVE53294.1"/>
    <property type="molecule type" value="Genomic_DNA"/>
</dbReference>
<dbReference type="Gene3D" id="2.40.30.170">
    <property type="match status" value="1"/>
</dbReference>
<evidence type="ECO:0000256" key="1">
    <source>
        <dbReference type="ARBA" id="ARBA00004196"/>
    </source>
</evidence>
<dbReference type="InterPro" id="IPR058625">
    <property type="entry name" value="MdtA-like_BSH"/>
</dbReference>
<dbReference type="InterPro" id="IPR058624">
    <property type="entry name" value="MdtA-like_HH"/>
</dbReference>
<dbReference type="RefSeq" id="WP_062424817.1">
    <property type="nucleotide sequence ID" value="NZ_QDFR01000004.1"/>
</dbReference>
<dbReference type="Gene3D" id="1.10.287.470">
    <property type="entry name" value="Helix hairpin bin"/>
    <property type="match status" value="1"/>
</dbReference>
<dbReference type="PANTHER" id="PTHR30158:SF3">
    <property type="entry name" value="MULTIDRUG EFFLUX PUMP SUBUNIT ACRA-RELATED"/>
    <property type="match status" value="1"/>
</dbReference>
<dbReference type="NCBIfam" id="TIGR01730">
    <property type="entry name" value="RND_mfp"/>
    <property type="match status" value="1"/>
</dbReference>
<dbReference type="InterPro" id="IPR058626">
    <property type="entry name" value="MdtA-like_b-barrel"/>
</dbReference>
<dbReference type="GO" id="GO:0030313">
    <property type="term" value="C:cell envelope"/>
    <property type="evidence" value="ECO:0007669"/>
    <property type="project" value="UniProtKB-SubCell"/>
</dbReference>
<reference evidence="8 9" key="1">
    <citation type="submission" date="2018-04" db="EMBL/GenBank/DDBJ databases">
        <authorList>
            <person name="Hagen T."/>
        </authorList>
    </citation>
    <scope>NUCLEOTIDE SEQUENCE [LARGE SCALE GENOMIC DNA]</scope>
    <source>
        <strain evidence="8 9">TPD7009</strain>
    </source>
</reference>
<dbReference type="Proteomes" id="UP000244335">
    <property type="component" value="Unassembled WGS sequence"/>
</dbReference>
<proteinExistence type="inferred from homology"/>
<organism evidence="8 9">
    <name type="scientific">Rhizobium rhizogenes</name>
    <name type="common">Agrobacterium rhizogenes</name>
    <dbReference type="NCBI Taxonomy" id="359"/>
    <lineage>
        <taxon>Bacteria</taxon>
        <taxon>Pseudomonadati</taxon>
        <taxon>Pseudomonadota</taxon>
        <taxon>Alphaproteobacteria</taxon>
        <taxon>Hyphomicrobiales</taxon>
        <taxon>Rhizobiaceae</taxon>
        <taxon>Rhizobium/Agrobacterium group</taxon>
        <taxon>Rhizobium</taxon>
    </lineage>
</organism>
<feature type="domain" description="Multidrug resistance protein MdtA-like C-terminal permuted SH3" evidence="7">
    <location>
        <begin position="307"/>
        <end position="365"/>
    </location>
</feature>
<feature type="domain" description="Multidrug resistance protein MdtA-like beta-barrel" evidence="6">
    <location>
        <begin position="212"/>
        <end position="301"/>
    </location>
</feature>
<evidence type="ECO:0000256" key="2">
    <source>
        <dbReference type="ARBA" id="ARBA00009477"/>
    </source>
</evidence>
<dbReference type="InterPro" id="IPR058627">
    <property type="entry name" value="MdtA-like_C"/>
</dbReference>
<feature type="domain" description="Multidrug resistance protein MdtA-like alpha-helical hairpin" evidence="4">
    <location>
        <begin position="107"/>
        <end position="175"/>
    </location>
</feature>
<evidence type="ECO:0000259" key="5">
    <source>
        <dbReference type="Pfam" id="PF25917"/>
    </source>
</evidence>
<feature type="domain" description="Multidrug resistance protein MdtA-like barrel-sandwich hybrid" evidence="5">
    <location>
        <begin position="67"/>
        <end position="206"/>
    </location>
</feature>
<comment type="similarity">
    <text evidence="2">Belongs to the membrane fusion protein (MFP) (TC 8.A.1) family.</text>
</comment>
<feature type="coiled-coil region" evidence="3">
    <location>
        <begin position="107"/>
        <end position="171"/>
    </location>
</feature>
<dbReference type="SUPFAM" id="SSF111369">
    <property type="entry name" value="HlyD-like secretion proteins"/>
    <property type="match status" value="1"/>
</dbReference>
<sequence length="399" mass="42495">MTRRLQALLATVLMAGVLSGCSDSGDGKDAGAQQAKRPPSPVSVITLKESESPLTTVLPGRASAYQSADIRPRVSGIIREIPYKEGSEVKQGTVLYQIDDDTYGAEVAQAKATLAKAEASIPAAQANFVRYERLVNSGATQIELENARTTLAQAQADVAQARAALETAQINLDLTKVRAPFDGIVSFTNVTVGNVVTANQTTALTTLRRIDPIYIDLIESSANLLRLRDAIAAGTIGSGEKKAGIHLTLEDGTEYKQDGKIDMSDKAVSETTGTFSIRALFDNPNDLILPGMYVRATLAIGKEKGFLIPQRAATRNANGELTAKFVGAENKVETRTFPTSRQSGNAWLVTENVKDGDKLIVDGFQWITDGATIAPVEATIDDRGIVVPQKQAQPAAPAK</sequence>
<dbReference type="Gene3D" id="2.40.420.20">
    <property type="match status" value="1"/>
</dbReference>
<protein>
    <submittedName>
        <fullName evidence="8">Efflux RND transporter periplasmic adaptor subunit</fullName>
    </submittedName>
</protein>
<dbReference type="AlphaFoldDB" id="A0AA92H8U0"/>
<dbReference type="Pfam" id="PF25876">
    <property type="entry name" value="HH_MFP_RND"/>
    <property type="match status" value="1"/>
</dbReference>
<dbReference type="GO" id="GO:0005886">
    <property type="term" value="C:plasma membrane"/>
    <property type="evidence" value="ECO:0007669"/>
    <property type="project" value="TreeGrafter"/>
</dbReference>
<evidence type="ECO:0000313" key="9">
    <source>
        <dbReference type="Proteomes" id="UP000244335"/>
    </source>
</evidence>
<dbReference type="GO" id="GO:0022857">
    <property type="term" value="F:transmembrane transporter activity"/>
    <property type="evidence" value="ECO:0007669"/>
    <property type="project" value="InterPro"/>
</dbReference>
<dbReference type="Pfam" id="PF25967">
    <property type="entry name" value="RND-MFP_C"/>
    <property type="match status" value="1"/>
</dbReference>
<dbReference type="Pfam" id="PF25944">
    <property type="entry name" value="Beta-barrel_RND"/>
    <property type="match status" value="1"/>
</dbReference>
<dbReference type="PANTHER" id="PTHR30158">
    <property type="entry name" value="ACRA/E-RELATED COMPONENT OF DRUG EFFLUX TRANSPORTER"/>
    <property type="match status" value="1"/>
</dbReference>
<gene>
    <name evidence="8" type="ORF">DC430_15405</name>
</gene>
<evidence type="ECO:0000313" key="8">
    <source>
        <dbReference type="EMBL" id="PVE53294.1"/>
    </source>
</evidence>
<dbReference type="PROSITE" id="PS51257">
    <property type="entry name" value="PROKAR_LIPOPROTEIN"/>
    <property type="match status" value="1"/>
</dbReference>
<comment type="caution">
    <text evidence="8">The sequence shown here is derived from an EMBL/GenBank/DDBJ whole genome shotgun (WGS) entry which is preliminary data.</text>
</comment>
<evidence type="ECO:0000259" key="6">
    <source>
        <dbReference type="Pfam" id="PF25944"/>
    </source>
</evidence>
<evidence type="ECO:0000256" key="3">
    <source>
        <dbReference type="SAM" id="Coils"/>
    </source>
</evidence>
<keyword evidence="3" id="KW-0175">Coiled coil</keyword>
<name>A0AA92H8U0_RHIRH</name>
<evidence type="ECO:0000259" key="7">
    <source>
        <dbReference type="Pfam" id="PF25967"/>
    </source>
</evidence>
<evidence type="ECO:0000259" key="4">
    <source>
        <dbReference type="Pfam" id="PF25876"/>
    </source>
</evidence>
<dbReference type="Gene3D" id="2.40.50.100">
    <property type="match status" value="1"/>
</dbReference>
<comment type="subcellular location">
    <subcellularLocation>
        <location evidence="1">Cell envelope</location>
    </subcellularLocation>
</comment>
<accession>A0AA92H8U0</accession>
<dbReference type="Pfam" id="PF25917">
    <property type="entry name" value="BSH_RND"/>
    <property type="match status" value="1"/>
</dbReference>
<dbReference type="InterPro" id="IPR006143">
    <property type="entry name" value="RND_pump_MFP"/>
</dbReference>